<dbReference type="AlphaFoldDB" id="A0A1G2TF14"/>
<proteinExistence type="inferred from homology"/>
<dbReference type="Proteomes" id="UP000178175">
    <property type="component" value="Unassembled WGS sequence"/>
</dbReference>
<dbReference type="InterPro" id="IPR000836">
    <property type="entry name" value="PRTase_dom"/>
</dbReference>
<dbReference type="SUPFAM" id="SSF53271">
    <property type="entry name" value="PRTase-like"/>
    <property type="match status" value="1"/>
</dbReference>
<reference evidence="2 3" key="1">
    <citation type="journal article" date="2016" name="Nat. Commun.">
        <title>Thousands of microbial genomes shed light on interconnected biogeochemical processes in an aquifer system.</title>
        <authorList>
            <person name="Anantharaman K."/>
            <person name="Brown C.T."/>
            <person name="Hug L.A."/>
            <person name="Sharon I."/>
            <person name="Castelle C.J."/>
            <person name="Probst A.J."/>
            <person name="Thomas B.C."/>
            <person name="Singh A."/>
            <person name="Wilkins M.J."/>
            <person name="Karaoz U."/>
            <person name="Brodie E.L."/>
            <person name="Williams K.H."/>
            <person name="Hubbard S.S."/>
            <person name="Banfield J.F."/>
        </authorList>
    </citation>
    <scope>NUCLEOTIDE SEQUENCE [LARGE SCALE GENOMIC DNA]</scope>
</reference>
<gene>
    <name evidence="2" type="ORF">A3C70_00235</name>
</gene>
<name>A0A1G2TF14_9BACT</name>
<comment type="caution">
    <text evidence="2">The sequence shown here is derived from an EMBL/GenBank/DDBJ whole genome shotgun (WGS) entry which is preliminary data.</text>
</comment>
<accession>A0A1G2TF14</accession>
<dbReference type="InterPro" id="IPR051910">
    <property type="entry name" value="ComF/GntX_DNA_util-trans"/>
</dbReference>
<evidence type="ECO:0000313" key="2">
    <source>
        <dbReference type="EMBL" id="OHA95876.1"/>
    </source>
</evidence>
<dbReference type="PANTHER" id="PTHR47505:SF1">
    <property type="entry name" value="DNA UTILIZATION PROTEIN YHGH"/>
    <property type="match status" value="1"/>
</dbReference>
<dbReference type="InterPro" id="IPR029057">
    <property type="entry name" value="PRTase-like"/>
</dbReference>
<dbReference type="EMBL" id="MHVR01000015">
    <property type="protein sequence ID" value="OHA95876.1"/>
    <property type="molecule type" value="Genomic_DNA"/>
</dbReference>
<dbReference type="PANTHER" id="PTHR47505">
    <property type="entry name" value="DNA UTILIZATION PROTEIN YHGH"/>
    <property type="match status" value="1"/>
</dbReference>
<evidence type="ECO:0000256" key="1">
    <source>
        <dbReference type="ARBA" id="ARBA00008007"/>
    </source>
</evidence>
<dbReference type="Gene3D" id="3.40.50.2020">
    <property type="match status" value="1"/>
</dbReference>
<sequence>MYFLSRIVDLCIDFLFPKSRKVLELEALSIDTIIKTLPPANFARSKDSFVESKAECQKNKDIIALFDYSHPVVKEIVWKLKYNGNARIADKLGEILYDHIQQEFLDLALFEKWGRPILIPIPISDKRRFERGWNQSELLCEQIMAHDNEKTFRYLPRRLVKLYHTESQTKTSSRSERLKNIKNSMKVLNAPAIIGECIVVLDDVTTTGSTFVEAKRVLRAAGAKKILCVAVAH</sequence>
<evidence type="ECO:0000313" key="3">
    <source>
        <dbReference type="Proteomes" id="UP000178175"/>
    </source>
</evidence>
<dbReference type="CDD" id="cd06223">
    <property type="entry name" value="PRTases_typeI"/>
    <property type="match status" value="1"/>
</dbReference>
<protein>
    <submittedName>
        <fullName evidence="2">Uncharacterized protein</fullName>
    </submittedName>
</protein>
<comment type="similarity">
    <text evidence="1">Belongs to the ComF/GntX family.</text>
</comment>
<organism evidence="2 3">
    <name type="scientific">Candidatus Zambryskibacteria bacterium RIFCSPHIGHO2_02_FULL_43_14</name>
    <dbReference type="NCBI Taxonomy" id="1802748"/>
    <lineage>
        <taxon>Bacteria</taxon>
        <taxon>Candidatus Zambryskiibacteriota</taxon>
    </lineage>
</organism>